<sequence length="676" mass="77729">MCWSYPIESADYKDIIFFITGGLFLTLCGINVFYTSLRAYRFKHLTGILFSFFLFAFGSTLSLLNNNTLATNYFAKYTGNQLKIWIDNEPQVGNTTVRFTANVTGIGNGKNFEKTIGKLLVIINIDTVIPSKYYYGEELLLIAEHSPIAPPYNPAEFDFQGWLKAKKVYRQVFIQQKSVVKTGFSSGNPLIKYALLLRKAQIAHYNRLLKNKEAFAVASTLILGYRADLSEETLSAYSKTGTIHALSVSGMHVGIIYLVLNWLLGFLERKRSLRILKIILICVLIWFYALLTGFSPSVLRSAIMLTVYIAARSFNQYINSYNILAFTAFCLLIYNPFFIWDVGFQLSFLAVIGLIYLQPKIYKCLYFKYRWANWLWSSISLSVAAQIATFPLSIYYFHQFPVYFMVSNLFILIPITLLMYLGISILLFKLYFLAPIFEWIIIFMNRGLNWIANLPFSGVNQIWISKFELCLLGTALAFGILALVGRKKYNLISALLLCLSLHLSFTLSTIRAKEQRKILFFTLRNGYATAFINRQEAIVVTNLSAKDKNFTFFIQPALDQLKIKNSHLIKWQTDLDYKFFRKKHHQIKFFNHDILLIDSSFNYKSIAKNPAFDMVWLHQNPRIKLADLRKTINFNGLVVDGSNTTFNIKKYVDGAKKINIVPTVLKKNKAYLIDLN</sequence>
<evidence type="ECO:0000256" key="4">
    <source>
        <dbReference type="ARBA" id="ARBA00022989"/>
    </source>
</evidence>
<feature type="transmembrane region" description="Helical" evidence="6">
    <location>
        <begin position="463"/>
        <end position="484"/>
    </location>
</feature>
<dbReference type="Pfam" id="PF13567">
    <property type="entry name" value="DUF4131"/>
    <property type="match status" value="1"/>
</dbReference>
<feature type="domain" description="DUF4131" evidence="8">
    <location>
        <begin position="17"/>
        <end position="179"/>
    </location>
</feature>
<evidence type="ECO:0000256" key="3">
    <source>
        <dbReference type="ARBA" id="ARBA00022692"/>
    </source>
</evidence>
<keyword evidence="2" id="KW-1003">Cell membrane</keyword>
<dbReference type="STRING" id="414048.SAMN04489864_102161"/>
<dbReference type="NCBIfam" id="TIGR00360">
    <property type="entry name" value="ComEC_N-term"/>
    <property type="match status" value="1"/>
</dbReference>
<dbReference type="AlphaFoldDB" id="A0A1I2UHC9"/>
<evidence type="ECO:0000256" key="6">
    <source>
        <dbReference type="SAM" id="Phobius"/>
    </source>
</evidence>
<keyword evidence="10" id="KW-1185">Reference proteome</keyword>
<dbReference type="PANTHER" id="PTHR30619">
    <property type="entry name" value="DNA INTERNALIZATION/COMPETENCE PROTEIN COMEC/REC2"/>
    <property type="match status" value="1"/>
</dbReference>
<accession>A0A1I2UHC9</accession>
<feature type="transmembrane region" description="Helical" evidence="6">
    <location>
        <begin position="374"/>
        <end position="396"/>
    </location>
</feature>
<keyword evidence="3 6" id="KW-0812">Transmembrane</keyword>
<evidence type="ECO:0000259" key="7">
    <source>
        <dbReference type="Pfam" id="PF03772"/>
    </source>
</evidence>
<name>A0A1I2UHC9_9SPHI</name>
<dbReference type="Proteomes" id="UP000199666">
    <property type="component" value="Unassembled WGS sequence"/>
</dbReference>
<protein>
    <submittedName>
        <fullName evidence="9">Competence protein ComEC</fullName>
    </submittedName>
</protein>
<feature type="transmembrane region" description="Helical" evidence="6">
    <location>
        <begin position="15"/>
        <end position="34"/>
    </location>
</feature>
<feature type="transmembrane region" description="Helical" evidence="6">
    <location>
        <begin position="346"/>
        <end position="362"/>
    </location>
</feature>
<feature type="transmembrane region" description="Helical" evidence="6">
    <location>
        <begin position="430"/>
        <end position="451"/>
    </location>
</feature>
<dbReference type="InterPro" id="IPR052159">
    <property type="entry name" value="Competence_DNA_uptake"/>
</dbReference>
<feature type="domain" description="ComEC/Rec2-related protein" evidence="7">
    <location>
        <begin position="221"/>
        <end position="483"/>
    </location>
</feature>
<organism evidence="9 10">
    <name type="scientific">Pedobacter insulae</name>
    <dbReference type="NCBI Taxonomy" id="414048"/>
    <lineage>
        <taxon>Bacteria</taxon>
        <taxon>Pseudomonadati</taxon>
        <taxon>Bacteroidota</taxon>
        <taxon>Sphingobacteriia</taxon>
        <taxon>Sphingobacteriales</taxon>
        <taxon>Sphingobacteriaceae</taxon>
        <taxon>Pedobacter</taxon>
    </lineage>
</organism>
<evidence type="ECO:0000256" key="2">
    <source>
        <dbReference type="ARBA" id="ARBA00022475"/>
    </source>
</evidence>
<dbReference type="PANTHER" id="PTHR30619:SF1">
    <property type="entry name" value="RECOMBINATION PROTEIN 2"/>
    <property type="match status" value="1"/>
</dbReference>
<dbReference type="RefSeq" id="WP_177217047.1">
    <property type="nucleotide sequence ID" value="NZ_FOPP01000002.1"/>
</dbReference>
<evidence type="ECO:0000313" key="10">
    <source>
        <dbReference type="Proteomes" id="UP000199666"/>
    </source>
</evidence>
<feature type="transmembrane region" description="Helical" evidence="6">
    <location>
        <begin position="275"/>
        <end position="291"/>
    </location>
</feature>
<dbReference type="InterPro" id="IPR004477">
    <property type="entry name" value="ComEC_N"/>
</dbReference>
<feature type="transmembrane region" description="Helical" evidence="6">
    <location>
        <begin position="491"/>
        <end position="510"/>
    </location>
</feature>
<dbReference type="EMBL" id="FOPP01000002">
    <property type="protein sequence ID" value="SFG76433.1"/>
    <property type="molecule type" value="Genomic_DNA"/>
</dbReference>
<keyword evidence="4 6" id="KW-1133">Transmembrane helix</keyword>
<dbReference type="InterPro" id="IPR025405">
    <property type="entry name" value="DUF4131"/>
</dbReference>
<evidence type="ECO:0000256" key="5">
    <source>
        <dbReference type="ARBA" id="ARBA00023136"/>
    </source>
</evidence>
<proteinExistence type="predicted"/>
<keyword evidence="5 6" id="KW-0472">Membrane</keyword>
<dbReference type="Pfam" id="PF03772">
    <property type="entry name" value="Competence"/>
    <property type="match status" value="1"/>
</dbReference>
<evidence type="ECO:0000256" key="1">
    <source>
        <dbReference type="ARBA" id="ARBA00004651"/>
    </source>
</evidence>
<dbReference type="GO" id="GO:0005886">
    <property type="term" value="C:plasma membrane"/>
    <property type="evidence" value="ECO:0007669"/>
    <property type="project" value="UniProtKB-SubCell"/>
</dbReference>
<evidence type="ECO:0000259" key="8">
    <source>
        <dbReference type="Pfam" id="PF13567"/>
    </source>
</evidence>
<evidence type="ECO:0000313" key="9">
    <source>
        <dbReference type="EMBL" id="SFG76433.1"/>
    </source>
</evidence>
<comment type="subcellular location">
    <subcellularLocation>
        <location evidence="1">Cell membrane</location>
        <topology evidence="1">Multi-pass membrane protein</topology>
    </subcellularLocation>
</comment>
<feature type="transmembrane region" description="Helical" evidence="6">
    <location>
        <begin position="402"/>
        <end position="423"/>
    </location>
</feature>
<gene>
    <name evidence="9" type="ORF">SAMN04489864_102161</name>
</gene>
<feature type="transmembrane region" description="Helical" evidence="6">
    <location>
        <begin position="321"/>
        <end position="340"/>
    </location>
</feature>
<reference evidence="9 10" key="1">
    <citation type="submission" date="2016-10" db="EMBL/GenBank/DDBJ databases">
        <authorList>
            <person name="de Groot N.N."/>
        </authorList>
    </citation>
    <scope>NUCLEOTIDE SEQUENCE [LARGE SCALE GENOMIC DNA]</scope>
    <source>
        <strain evidence="9 10">DSM 18684</strain>
    </source>
</reference>
<feature type="transmembrane region" description="Helical" evidence="6">
    <location>
        <begin position="243"/>
        <end position="263"/>
    </location>
</feature>